<organism evidence="1 2">
    <name type="scientific">Mycobacterium avium</name>
    <dbReference type="NCBI Taxonomy" id="1764"/>
    <lineage>
        <taxon>Bacteria</taxon>
        <taxon>Bacillati</taxon>
        <taxon>Actinomycetota</taxon>
        <taxon>Actinomycetes</taxon>
        <taxon>Mycobacteriales</taxon>
        <taxon>Mycobacteriaceae</taxon>
        <taxon>Mycobacterium</taxon>
        <taxon>Mycobacterium avium complex (MAC)</taxon>
    </lineage>
</organism>
<name>A0A2A2ZU63_MYCAV</name>
<dbReference type="RefSeq" id="WP_075362323.1">
    <property type="nucleotide sequence ID" value="NZ_JAAILH010000003.1"/>
</dbReference>
<dbReference type="Proteomes" id="UP000217768">
    <property type="component" value="Unassembled WGS sequence"/>
</dbReference>
<protein>
    <submittedName>
        <fullName evidence="1">Uncharacterized protein</fullName>
    </submittedName>
</protein>
<dbReference type="GeneID" id="91489797"/>
<dbReference type="AlphaFoldDB" id="A0A2A2ZU63"/>
<dbReference type="EMBL" id="NSFD01000051">
    <property type="protein sequence ID" value="PBA24603.1"/>
    <property type="molecule type" value="Genomic_DNA"/>
</dbReference>
<proteinExistence type="predicted"/>
<evidence type="ECO:0000313" key="1">
    <source>
        <dbReference type="EMBL" id="PBA24603.1"/>
    </source>
</evidence>
<gene>
    <name evidence="1" type="ORF">CKJ66_20515</name>
</gene>
<comment type="caution">
    <text evidence="1">The sequence shown here is derived from an EMBL/GenBank/DDBJ whole genome shotgun (WGS) entry which is preliminary data.</text>
</comment>
<sequence length="59" mass="5663">MIGNAFGVGVARATRPAPSAAGLPAAHAVHAAALAAARKHRAAAATDASVRVGGPPKAR</sequence>
<reference evidence="1 2" key="1">
    <citation type="submission" date="2017-08" db="EMBL/GenBank/DDBJ databases">
        <title>Phylogenetic analysis of Mycobacterium avium complex whole genomes.</title>
        <authorList>
            <person name="Caverly L.J."/>
            <person name="Spilker T."/>
            <person name="Lipuma J."/>
        </authorList>
    </citation>
    <scope>NUCLEOTIDE SEQUENCE [LARGE SCALE GENOMIC DNA]</scope>
    <source>
        <strain evidence="1 2">FLAC0165</strain>
    </source>
</reference>
<evidence type="ECO:0000313" key="2">
    <source>
        <dbReference type="Proteomes" id="UP000217768"/>
    </source>
</evidence>
<accession>A0A2A2ZU63</accession>